<accession>A0A8S1DAC6</accession>
<keyword evidence="2" id="KW-1133">Transmembrane helix</keyword>
<sequence length="331" mass="37776">MSLSIKIRSLVRPGALLSNFGLPNSAIQGAWSQSRHFSAVRMSPRKKFWLVALIGVTGGAAAGGTYTFYQMKQARIPIMNAGTGTVGTILLDKPDIAPSRRIVSKTDKYDLQLVLFQYQTCPFCCKVRAFLDYHGFSYDVIEVNPVMRQQMRWSTYKKVPILLAKVDGGYQQMNDSSVIISALTSYMHNPSEGLTAALKYYPSIEFKDDEGNVKSEVMNRHFLMFGESMPKGKTKESINEERKWRKWADEVLVHTLSPNVYRTKDEALQAFNWFSEVGDWEKHFSKWERLVVIYVGAMAMLMIGKRLKKRFKNLSDLFSQIFSPPFTLEIT</sequence>
<dbReference type="PANTHER" id="PTHR12782">
    <property type="entry name" value="MICROSOMAL PROSTAGLANDIN E SYNTHASE-2"/>
    <property type="match status" value="1"/>
</dbReference>
<dbReference type="InterPro" id="IPR036282">
    <property type="entry name" value="Glutathione-S-Trfase_C_sf"/>
</dbReference>
<feature type="domain" description="Glutaredoxin" evidence="3">
    <location>
        <begin position="114"/>
        <end position="162"/>
    </location>
</feature>
<evidence type="ECO:0000313" key="4">
    <source>
        <dbReference type="EMBL" id="CAB3377279.1"/>
    </source>
</evidence>
<dbReference type="CDD" id="cd03040">
    <property type="entry name" value="GST_N_mPGES2"/>
    <property type="match status" value="1"/>
</dbReference>
<dbReference type="EMBL" id="CADEPI010000142">
    <property type="protein sequence ID" value="CAB3377279.1"/>
    <property type="molecule type" value="Genomic_DNA"/>
</dbReference>
<proteinExistence type="predicted"/>
<feature type="transmembrane region" description="Helical" evidence="2">
    <location>
        <begin position="48"/>
        <end position="69"/>
    </location>
</feature>
<dbReference type="SFLD" id="SFLDG01203">
    <property type="entry name" value="Prostaglandin_E_synthase_like1"/>
    <property type="match status" value="1"/>
</dbReference>
<dbReference type="PROSITE" id="PS51354">
    <property type="entry name" value="GLUTAREDOXIN_2"/>
    <property type="match status" value="1"/>
</dbReference>
<dbReference type="InterPro" id="IPR034334">
    <property type="entry name" value="PGES2"/>
</dbReference>
<organism evidence="4 5">
    <name type="scientific">Cloeon dipterum</name>
    <dbReference type="NCBI Taxonomy" id="197152"/>
    <lineage>
        <taxon>Eukaryota</taxon>
        <taxon>Metazoa</taxon>
        <taxon>Ecdysozoa</taxon>
        <taxon>Arthropoda</taxon>
        <taxon>Hexapoda</taxon>
        <taxon>Insecta</taxon>
        <taxon>Pterygota</taxon>
        <taxon>Palaeoptera</taxon>
        <taxon>Ephemeroptera</taxon>
        <taxon>Pisciforma</taxon>
        <taxon>Baetidae</taxon>
        <taxon>Cloeon</taxon>
    </lineage>
</organism>
<evidence type="ECO:0000256" key="1">
    <source>
        <dbReference type="ARBA" id="ARBA00002549"/>
    </source>
</evidence>
<dbReference type="Pfam" id="PF00462">
    <property type="entry name" value="Glutaredoxin"/>
    <property type="match status" value="1"/>
</dbReference>
<dbReference type="SUPFAM" id="SSF47616">
    <property type="entry name" value="GST C-terminal domain-like"/>
    <property type="match status" value="1"/>
</dbReference>
<evidence type="ECO:0000256" key="2">
    <source>
        <dbReference type="SAM" id="Phobius"/>
    </source>
</evidence>
<keyword evidence="5" id="KW-1185">Reference proteome</keyword>
<dbReference type="InterPro" id="IPR040079">
    <property type="entry name" value="Glutathione_S-Trfase"/>
</dbReference>
<dbReference type="SFLD" id="SFLDS00019">
    <property type="entry name" value="Glutathione_Transferase_(cytos"/>
    <property type="match status" value="1"/>
</dbReference>
<dbReference type="InterPro" id="IPR036249">
    <property type="entry name" value="Thioredoxin-like_sf"/>
</dbReference>
<dbReference type="Gene3D" id="3.40.30.10">
    <property type="entry name" value="Glutaredoxin"/>
    <property type="match status" value="1"/>
</dbReference>
<evidence type="ECO:0000313" key="5">
    <source>
        <dbReference type="Proteomes" id="UP000494165"/>
    </source>
</evidence>
<dbReference type="GO" id="GO:0050220">
    <property type="term" value="F:prostaglandin-E synthase activity"/>
    <property type="evidence" value="ECO:0007669"/>
    <property type="project" value="InterPro"/>
</dbReference>
<comment type="caution">
    <text evidence="4">The sequence shown here is derived from an EMBL/GenBank/DDBJ whole genome shotgun (WGS) entry which is preliminary data.</text>
</comment>
<keyword evidence="2" id="KW-0472">Membrane</keyword>
<dbReference type="InterPro" id="IPR011767">
    <property type="entry name" value="GLR_AS"/>
</dbReference>
<dbReference type="SFLD" id="SFLDG01182">
    <property type="entry name" value="Prostaglandin_E_synthase_like"/>
    <property type="match status" value="1"/>
</dbReference>
<dbReference type="PROSITE" id="PS00195">
    <property type="entry name" value="GLUTAREDOXIN_1"/>
    <property type="match status" value="1"/>
</dbReference>
<dbReference type="Gene3D" id="1.20.1050.10">
    <property type="match status" value="1"/>
</dbReference>
<dbReference type="AlphaFoldDB" id="A0A8S1DAC6"/>
<dbReference type="SUPFAM" id="SSF52833">
    <property type="entry name" value="Thioredoxin-like"/>
    <property type="match status" value="1"/>
</dbReference>
<dbReference type="GO" id="GO:0005739">
    <property type="term" value="C:mitochondrion"/>
    <property type="evidence" value="ECO:0007669"/>
    <property type="project" value="TreeGrafter"/>
</dbReference>
<dbReference type="FunFam" id="3.40.30.10:FF:000114">
    <property type="entry name" value="Prostaglandin E synthase 2"/>
    <property type="match status" value="1"/>
</dbReference>
<dbReference type="Gene3D" id="6.20.200.30">
    <property type="match status" value="1"/>
</dbReference>
<reference evidence="4 5" key="1">
    <citation type="submission" date="2020-04" db="EMBL/GenBank/DDBJ databases">
        <authorList>
            <person name="Alioto T."/>
            <person name="Alioto T."/>
            <person name="Gomez Garrido J."/>
        </authorList>
    </citation>
    <scope>NUCLEOTIDE SEQUENCE [LARGE SCALE GENOMIC DNA]</scope>
</reference>
<dbReference type="InterPro" id="IPR002109">
    <property type="entry name" value="Glutaredoxin"/>
</dbReference>
<evidence type="ECO:0000259" key="3">
    <source>
        <dbReference type="Pfam" id="PF00462"/>
    </source>
</evidence>
<name>A0A8S1DAC6_9INSE</name>
<dbReference type="Proteomes" id="UP000494165">
    <property type="component" value="Unassembled WGS sequence"/>
</dbReference>
<dbReference type="PANTHER" id="PTHR12782:SF5">
    <property type="entry name" value="PROSTAGLANDIN E SYNTHASE 2"/>
    <property type="match status" value="1"/>
</dbReference>
<dbReference type="OrthoDB" id="423541at2759"/>
<gene>
    <name evidence="4" type="ORF">CLODIP_2_CD07126</name>
</gene>
<keyword evidence="2" id="KW-0812">Transmembrane</keyword>
<comment type="function">
    <text evidence="1">Has a glutathione-disulfide oxidoreductase activity in the presence of NADPH and glutathione reductase. Reduces low molecular weight disulfides and proteins.</text>
</comment>
<protein>
    <recommendedName>
        <fullName evidence="3">Glutaredoxin domain-containing protein</fullName>
    </recommendedName>
</protein>